<dbReference type="InterPro" id="IPR056777">
    <property type="entry name" value="Ycf2_N"/>
</dbReference>
<evidence type="ECO:0000256" key="1">
    <source>
        <dbReference type="SAM" id="SignalP"/>
    </source>
</evidence>
<evidence type="ECO:0000259" key="2">
    <source>
        <dbReference type="Pfam" id="PF05695"/>
    </source>
</evidence>
<name>A0A830C6T0_9LAMI</name>
<feature type="signal peptide" evidence="1">
    <location>
        <begin position="1"/>
        <end position="18"/>
    </location>
</feature>
<feature type="non-terminal residue" evidence="3">
    <location>
        <position position="1"/>
    </location>
</feature>
<dbReference type="Pfam" id="PF05695">
    <property type="entry name" value="Ycf2"/>
    <property type="match status" value="1"/>
</dbReference>
<gene>
    <name evidence="3" type="ORF">PHJA_001528500</name>
</gene>
<proteinExistence type="predicted"/>
<keyword evidence="4" id="KW-1185">Reference proteome</keyword>
<reference evidence="3" key="1">
    <citation type="submission" date="2020-07" db="EMBL/GenBank/DDBJ databases">
        <title>Ethylene signaling mediates host invasion by parasitic plants.</title>
        <authorList>
            <person name="Yoshida S."/>
        </authorList>
    </citation>
    <scope>NUCLEOTIDE SEQUENCE</scope>
    <source>
        <strain evidence="3">Okayama</strain>
    </source>
</reference>
<protein>
    <submittedName>
        <fullName evidence="3">Protein ycf2</fullName>
    </submittedName>
</protein>
<sequence length="100" mass="11646">SFLSKLLFFLSNSLPFFCVSFGNIPIHRSNIYIYELKGPNDQLCNQLLESIGLQIVHLRKQKPFLLDDHDTSRKSKFLITEGSPLLFNKITKWMIDSFHT</sequence>
<dbReference type="AlphaFoldDB" id="A0A830C6T0"/>
<dbReference type="OrthoDB" id="1669967at2759"/>
<organism evidence="3 4">
    <name type="scientific">Phtheirospermum japonicum</name>
    <dbReference type="NCBI Taxonomy" id="374723"/>
    <lineage>
        <taxon>Eukaryota</taxon>
        <taxon>Viridiplantae</taxon>
        <taxon>Streptophyta</taxon>
        <taxon>Embryophyta</taxon>
        <taxon>Tracheophyta</taxon>
        <taxon>Spermatophyta</taxon>
        <taxon>Magnoliopsida</taxon>
        <taxon>eudicotyledons</taxon>
        <taxon>Gunneridae</taxon>
        <taxon>Pentapetalae</taxon>
        <taxon>asterids</taxon>
        <taxon>lamiids</taxon>
        <taxon>Lamiales</taxon>
        <taxon>Orobanchaceae</taxon>
        <taxon>Orobanchaceae incertae sedis</taxon>
        <taxon>Phtheirospermum</taxon>
    </lineage>
</organism>
<evidence type="ECO:0000313" key="3">
    <source>
        <dbReference type="EMBL" id="GFP93842.1"/>
    </source>
</evidence>
<feature type="domain" description="Ycf2 N-terminal" evidence="2">
    <location>
        <begin position="2"/>
        <end position="100"/>
    </location>
</feature>
<dbReference type="EMBL" id="BMAC01000327">
    <property type="protein sequence ID" value="GFP93842.1"/>
    <property type="molecule type" value="Genomic_DNA"/>
</dbReference>
<keyword evidence="1" id="KW-0732">Signal</keyword>
<dbReference type="Proteomes" id="UP000653305">
    <property type="component" value="Unassembled WGS sequence"/>
</dbReference>
<accession>A0A830C6T0</accession>
<feature type="chain" id="PRO_5032661115" evidence="1">
    <location>
        <begin position="19"/>
        <end position="100"/>
    </location>
</feature>
<comment type="caution">
    <text evidence="3">The sequence shown here is derived from an EMBL/GenBank/DDBJ whole genome shotgun (WGS) entry which is preliminary data.</text>
</comment>
<evidence type="ECO:0000313" key="4">
    <source>
        <dbReference type="Proteomes" id="UP000653305"/>
    </source>
</evidence>